<reference evidence="2 3" key="1">
    <citation type="submission" date="2019-03" db="EMBL/GenBank/DDBJ databases">
        <title>Nematode-trapping fungi genome.</title>
        <authorList>
            <person name="Vidal-Diez De Ulzurrun G."/>
        </authorList>
    </citation>
    <scope>NUCLEOTIDE SEQUENCE [LARGE SCALE GENOMIC DNA]</scope>
    <source>
        <strain evidence="2 3">TWF154</strain>
    </source>
</reference>
<dbReference type="AlphaFoldDB" id="A0A7C8PSK2"/>
<feature type="compositionally biased region" description="Low complexity" evidence="1">
    <location>
        <begin position="36"/>
        <end position="46"/>
    </location>
</feature>
<feature type="region of interest" description="Disordered" evidence="1">
    <location>
        <begin position="1"/>
        <end position="58"/>
    </location>
</feature>
<dbReference type="Proteomes" id="UP000297595">
    <property type="component" value="Unassembled WGS sequence"/>
</dbReference>
<feature type="compositionally biased region" description="Polar residues" evidence="1">
    <location>
        <begin position="134"/>
        <end position="152"/>
    </location>
</feature>
<sequence length="488" mass="53722">MPVKRTTARARSAPGQLHRAPYRQSTPPSPRHRRVTTITVTAPTPTSGGGPEGSASQVTAGMPFDIRMFLRTRRVAAGGVHSSSPFLLGEPRETASPRPRSPLQRRRHGSEPPLEGLPVPLKNISRCGVKKTVKGSSRQKGPRPNATSSQRKPTTKPGDKRRGRPTEAEAVRILDEAGSARTERLVRSDQRRSGVRNQGQLMTPPSARTGVVAGQPTGNGNGDETGPPTRRSVRRGVRRIGGIVREQPLEAPIDENTPEEGVRTTVRRRRAVTTNTGAPVAVLSGQRRGADGRVAPVRGEPVPALHEQGARHNRDGERRRRAPSASRSQGGIQPPRQLPREETLGASDHLLTMINTAAEERYLRDLLQLRRRVEETFVPEGRNARTPAPRVQGPRRVGLSEIPMNVLNHGPVVVRGREVRQGVVTNHRRPRQRPGARIHEDNLRGALDLSRFFTPYITYSLDDSLTHDHPPGSMIDNRAIYKFIRLIT</sequence>
<feature type="compositionally biased region" description="Basic and acidic residues" evidence="1">
    <location>
        <begin position="181"/>
        <end position="192"/>
    </location>
</feature>
<organism evidence="2 3">
    <name type="scientific">Orbilia oligospora</name>
    <name type="common">Nematode-trapping fungus</name>
    <name type="synonym">Arthrobotrys oligospora</name>
    <dbReference type="NCBI Taxonomy" id="2813651"/>
    <lineage>
        <taxon>Eukaryota</taxon>
        <taxon>Fungi</taxon>
        <taxon>Dikarya</taxon>
        <taxon>Ascomycota</taxon>
        <taxon>Pezizomycotina</taxon>
        <taxon>Orbiliomycetes</taxon>
        <taxon>Orbiliales</taxon>
        <taxon>Orbiliaceae</taxon>
        <taxon>Orbilia</taxon>
    </lineage>
</organism>
<feature type="region of interest" description="Disordered" evidence="1">
    <location>
        <begin position="80"/>
        <end position="232"/>
    </location>
</feature>
<feature type="compositionally biased region" description="Basic and acidic residues" evidence="1">
    <location>
        <begin position="308"/>
        <end position="318"/>
    </location>
</feature>
<name>A0A7C8PSK2_ORBOL</name>
<comment type="caution">
    <text evidence="2">The sequence shown here is derived from an EMBL/GenBank/DDBJ whole genome shotgun (WGS) entry which is preliminary data.</text>
</comment>
<accession>A0A7C8PSK2</accession>
<gene>
    <name evidence="2" type="ORF">EYR41_006520</name>
</gene>
<protein>
    <submittedName>
        <fullName evidence="2">Uncharacterized protein</fullName>
    </submittedName>
</protein>
<dbReference type="EMBL" id="SOZJ01000004">
    <property type="protein sequence ID" value="TGJ67388.1"/>
    <property type="molecule type" value="Genomic_DNA"/>
</dbReference>
<feature type="region of interest" description="Disordered" evidence="1">
    <location>
        <begin position="284"/>
        <end position="341"/>
    </location>
</feature>
<evidence type="ECO:0000256" key="1">
    <source>
        <dbReference type="SAM" id="MobiDB-lite"/>
    </source>
</evidence>
<evidence type="ECO:0000313" key="2">
    <source>
        <dbReference type="EMBL" id="TGJ67388.1"/>
    </source>
</evidence>
<feature type="compositionally biased region" description="Basic and acidic residues" evidence="1">
    <location>
        <begin position="157"/>
        <end position="175"/>
    </location>
</feature>
<proteinExistence type="predicted"/>
<evidence type="ECO:0000313" key="3">
    <source>
        <dbReference type="Proteomes" id="UP000297595"/>
    </source>
</evidence>